<dbReference type="GO" id="GO:0000978">
    <property type="term" value="F:RNA polymerase II cis-regulatory region sequence-specific DNA binding"/>
    <property type="evidence" value="ECO:0007669"/>
    <property type="project" value="TreeGrafter"/>
</dbReference>
<evidence type="ECO:0000313" key="6">
    <source>
        <dbReference type="EMBL" id="KAK9801423.1"/>
    </source>
</evidence>
<dbReference type="PROSITE" id="PS50090">
    <property type="entry name" value="MYB_LIKE"/>
    <property type="match status" value="2"/>
</dbReference>
<feature type="compositionally biased region" description="Polar residues" evidence="3">
    <location>
        <begin position="572"/>
        <end position="587"/>
    </location>
</feature>
<accession>A0AAW1P2B4</accession>
<evidence type="ECO:0000256" key="3">
    <source>
        <dbReference type="SAM" id="MobiDB-lite"/>
    </source>
</evidence>
<feature type="compositionally biased region" description="Polar residues" evidence="3">
    <location>
        <begin position="234"/>
        <end position="243"/>
    </location>
</feature>
<dbReference type="EMBL" id="JALJOQ010000076">
    <property type="protein sequence ID" value="KAK9801423.1"/>
    <property type="molecule type" value="Genomic_DNA"/>
</dbReference>
<keyword evidence="7" id="KW-1185">Reference proteome</keyword>
<dbReference type="AlphaFoldDB" id="A0AAW1P2B4"/>
<evidence type="ECO:0000259" key="4">
    <source>
        <dbReference type="PROSITE" id="PS50090"/>
    </source>
</evidence>
<feature type="domain" description="HTH myb-type" evidence="5">
    <location>
        <begin position="128"/>
        <end position="178"/>
    </location>
</feature>
<dbReference type="InterPro" id="IPR001005">
    <property type="entry name" value="SANT/Myb"/>
</dbReference>
<feature type="compositionally biased region" description="Polar residues" evidence="3">
    <location>
        <begin position="24"/>
        <end position="33"/>
    </location>
</feature>
<dbReference type="InterPro" id="IPR050560">
    <property type="entry name" value="MYB_TF"/>
</dbReference>
<feature type="compositionally biased region" description="Polar residues" evidence="3">
    <location>
        <begin position="1"/>
        <end position="14"/>
    </location>
</feature>
<feature type="domain" description="HTH myb-type" evidence="5">
    <location>
        <begin position="75"/>
        <end position="127"/>
    </location>
</feature>
<feature type="compositionally biased region" description="Basic residues" evidence="3">
    <location>
        <begin position="64"/>
        <end position="73"/>
    </location>
</feature>
<dbReference type="Proteomes" id="UP001465755">
    <property type="component" value="Unassembled WGS sequence"/>
</dbReference>
<evidence type="ECO:0000313" key="7">
    <source>
        <dbReference type="Proteomes" id="UP001465755"/>
    </source>
</evidence>
<dbReference type="PROSITE" id="PS51294">
    <property type="entry name" value="HTH_MYB"/>
    <property type="match status" value="2"/>
</dbReference>
<feature type="domain" description="Myb-like" evidence="4">
    <location>
        <begin position="77"/>
        <end position="123"/>
    </location>
</feature>
<keyword evidence="2" id="KW-0238">DNA-binding</keyword>
<dbReference type="SUPFAM" id="SSF46689">
    <property type="entry name" value="Homeodomain-like"/>
    <property type="match status" value="1"/>
</dbReference>
<gene>
    <name evidence="6" type="ORF">WJX73_010601</name>
</gene>
<reference evidence="6 7" key="1">
    <citation type="journal article" date="2024" name="Nat. Commun.">
        <title>Phylogenomics reveals the evolutionary origins of lichenization in chlorophyte algae.</title>
        <authorList>
            <person name="Puginier C."/>
            <person name="Libourel C."/>
            <person name="Otte J."/>
            <person name="Skaloud P."/>
            <person name="Haon M."/>
            <person name="Grisel S."/>
            <person name="Petersen M."/>
            <person name="Berrin J.G."/>
            <person name="Delaux P.M."/>
            <person name="Dal Grande F."/>
            <person name="Keller J."/>
        </authorList>
    </citation>
    <scope>NUCLEOTIDE SEQUENCE [LARGE SCALE GENOMIC DNA]</scope>
    <source>
        <strain evidence="6 7">SAG 2036</strain>
    </source>
</reference>
<dbReference type="GO" id="GO:0000981">
    <property type="term" value="F:DNA-binding transcription factor activity, RNA polymerase II-specific"/>
    <property type="evidence" value="ECO:0007669"/>
    <property type="project" value="TreeGrafter"/>
</dbReference>
<evidence type="ECO:0000256" key="2">
    <source>
        <dbReference type="ARBA" id="ARBA00023125"/>
    </source>
</evidence>
<dbReference type="GO" id="GO:0005634">
    <property type="term" value="C:nucleus"/>
    <property type="evidence" value="ECO:0007669"/>
    <property type="project" value="TreeGrafter"/>
</dbReference>
<organism evidence="6 7">
    <name type="scientific">Symbiochloris irregularis</name>
    <dbReference type="NCBI Taxonomy" id="706552"/>
    <lineage>
        <taxon>Eukaryota</taxon>
        <taxon>Viridiplantae</taxon>
        <taxon>Chlorophyta</taxon>
        <taxon>core chlorophytes</taxon>
        <taxon>Trebouxiophyceae</taxon>
        <taxon>Trebouxiales</taxon>
        <taxon>Trebouxiaceae</taxon>
        <taxon>Symbiochloris</taxon>
    </lineage>
</organism>
<sequence length="765" mass="81554">MAQPDSTEYPQLTVRTGPAPTQGAEGTSYTGSGPQPGHTHDSGANNHPVPAFPAGGAVSPRKGGSGKRRRHPVAKVKGNWNTEEDGRLVKLVGEHGEGNWSVIAKHFPGRIGKQCRERWHNQLRPDIKRDAWSEEEESQLIEAHKRVGNRWADIAKVIEGRTENAVKNHWNATLRRKDSACHQDKGVSTLLKEYMRGLNLSMGKRKRASSDTSGKHSRCSPGDPMWAPACAVPSRQSPSTSPRATDPASPLRSSSGRCRRKSQRLAEADDIEDEDFESESEGGQGSGDGSSARTAAETRLRTDAAANAAPRMLQGGMMTAPGAHWDFPLAASTLPARQMQPMPAPDLENAMQWLNAEMGHVEDAPADKELIMASSTGSPHHFPSGGPAAVTTGADNARLPAGALAAAAAAAHHQQPMPFPHSHQRAHKMPSPSFLCYDTLDGGDSTDVEDFIHAHPAEGDRMEELQMSAGYRALPHQQASSDRPYYGQQHLMPAPGSLAAMMPPTLWQMAEARKAVSASMTAEGMRQQNEALRWALRAPSLGMLPGSHGCLPEAGDESALYTGSDESGIRSAGTTVSTSPCAQQLSRPGTGKRNLQVMPSGLASSGGSGSGASSGYWLPGERPYGMHFAPMRSPSLQQLYTPRNFIEVAAGPLQGLDIYLSRLAATHEEVATHCGRGPSFPASLMLEPRLHSEARVALAQICDVIRTSGACGGDALGDMVIALRTTSPPPGCDEATLVVAVAAPNWNHASFAMTQAVTLIKSLRF</sequence>
<feature type="region of interest" description="Disordered" evidence="3">
    <location>
        <begin position="555"/>
        <end position="614"/>
    </location>
</feature>
<feature type="region of interest" description="Disordered" evidence="3">
    <location>
        <begin position="202"/>
        <end position="297"/>
    </location>
</feature>
<comment type="caution">
    <text evidence="6">The sequence shown here is derived from an EMBL/GenBank/DDBJ whole genome shotgun (WGS) entry which is preliminary data.</text>
</comment>
<dbReference type="PANTHER" id="PTHR45614:SF232">
    <property type="entry name" value="TRANSCRIPTION FACTOR MYB3R-2"/>
    <property type="match status" value="1"/>
</dbReference>
<dbReference type="InterPro" id="IPR009057">
    <property type="entry name" value="Homeodomain-like_sf"/>
</dbReference>
<dbReference type="Gene3D" id="1.10.10.60">
    <property type="entry name" value="Homeodomain-like"/>
    <property type="match status" value="2"/>
</dbReference>
<protein>
    <submittedName>
        <fullName evidence="6">Uncharacterized protein</fullName>
    </submittedName>
</protein>
<feature type="region of interest" description="Disordered" evidence="3">
    <location>
        <begin position="1"/>
        <end position="73"/>
    </location>
</feature>
<dbReference type="CDD" id="cd00167">
    <property type="entry name" value="SANT"/>
    <property type="match status" value="2"/>
</dbReference>
<dbReference type="FunFam" id="1.10.10.60:FF:000010">
    <property type="entry name" value="Transcriptional activator Myb isoform A"/>
    <property type="match status" value="1"/>
</dbReference>
<feature type="domain" description="Myb-like" evidence="4">
    <location>
        <begin position="124"/>
        <end position="174"/>
    </location>
</feature>
<name>A0AAW1P2B4_9CHLO</name>
<dbReference type="Pfam" id="PF13921">
    <property type="entry name" value="Myb_DNA-bind_6"/>
    <property type="match status" value="1"/>
</dbReference>
<proteinExistence type="predicted"/>
<dbReference type="SMART" id="SM00717">
    <property type="entry name" value="SANT"/>
    <property type="match status" value="2"/>
</dbReference>
<feature type="compositionally biased region" description="Acidic residues" evidence="3">
    <location>
        <begin position="268"/>
        <end position="280"/>
    </location>
</feature>
<evidence type="ECO:0000256" key="1">
    <source>
        <dbReference type="ARBA" id="ARBA00022737"/>
    </source>
</evidence>
<dbReference type="InterPro" id="IPR017930">
    <property type="entry name" value="Myb_dom"/>
</dbReference>
<evidence type="ECO:0000259" key="5">
    <source>
        <dbReference type="PROSITE" id="PS51294"/>
    </source>
</evidence>
<keyword evidence="1" id="KW-0677">Repeat</keyword>
<dbReference type="PANTHER" id="PTHR45614">
    <property type="entry name" value="MYB PROTEIN-RELATED"/>
    <property type="match status" value="1"/>
</dbReference>